<dbReference type="GO" id="GO:0005813">
    <property type="term" value="C:centrosome"/>
    <property type="evidence" value="ECO:0007669"/>
    <property type="project" value="TreeGrafter"/>
</dbReference>
<dbReference type="GO" id="GO:0007098">
    <property type="term" value="P:centrosome cycle"/>
    <property type="evidence" value="ECO:0007669"/>
    <property type="project" value="TreeGrafter"/>
</dbReference>
<dbReference type="AlphaFoldDB" id="A0A2G8L1S6"/>
<reference evidence="1 2" key="1">
    <citation type="journal article" date="2017" name="PLoS Biol.">
        <title>The sea cucumber genome provides insights into morphological evolution and visceral regeneration.</title>
        <authorList>
            <person name="Zhang X."/>
            <person name="Sun L."/>
            <person name="Yuan J."/>
            <person name="Sun Y."/>
            <person name="Gao Y."/>
            <person name="Zhang L."/>
            <person name="Li S."/>
            <person name="Dai H."/>
            <person name="Hamel J.F."/>
            <person name="Liu C."/>
            <person name="Yu Y."/>
            <person name="Liu S."/>
            <person name="Lin W."/>
            <person name="Guo K."/>
            <person name="Jin S."/>
            <person name="Xu P."/>
            <person name="Storey K.B."/>
            <person name="Huan P."/>
            <person name="Zhang T."/>
            <person name="Zhou Y."/>
            <person name="Zhang J."/>
            <person name="Lin C."/>
            <person name="Li X."/>
            <person name="Xing L."/>
            <person name="Huo D."/>
            <person name="Sun M."/>
            <person name="Wang L."/>
            <person name="Mercier A."/>
            <person name="Li F."/>
            <person name="Yang H."/>
            <person name="Xiang J."/>
        </authorList>
    </citation>
    <scope>NUCLEOTIDE SEQUENCE [LARGE SCALE GENOMIC DNA]</scope>
    <source>
        <strain evidence="1">Shaxun</strain>
        <tissue evidence="1">Muscle</tissue>
    </source>
</reference>
<evidence type="ECO:0000313" key="1">
    <source>
        <dbReference type="EMBL" id="PIK54182.1"/>
    </source>
</evidence>
<gene>
    <name evidence="1" type="ORF">BSL78_08912</name>
</gene>
<dbReference type="EMBL" id="MRZV01000259">
    <property type="protein sequence ID" value="PIK54182.1"/>
    <property type="molecule type" value="Genomic_DNA"/>
</dbReference>
<organism evidence="1 2">
    <name type="scientific">Stichopus japonicus</name>
    <name type="common">Sea cucumber</name>
    <dbReference type="NCBI Taxonomy" id="307972"/>
    <lineage>
        <taxon>Eukaryota</taxon>
        <taxon>Metazoa</taxon>
        <taxon>Echinodermata</taxon>
        <taxon>Eleutherozoa</taxon>
        <taxon>Echinozoa</taxon>
        <taxon>Holothuroidea</taxon>
        <taxon>Aspidochirotacea</taxon>
        <taxon>Aspidochirotida</taxon>
        <taxon>Stichopodidae</taxon>
        <taxon>Apostichopus</taxon>
    </lineage>
</organism>
<dbReference type="Proteomes" id="UP000230750">
    <property type="component" value="Unassembled WGS sequence"/>
</dbReference>
<protein>
    <submittedName>
        <fullName evidence="1">Putative HAUS augmin-like complex subunit 5</fullName>
    </submittedName>
</protein>
<proteinExistence type="predicted"/>
<dbReference type="GO" id="GO:0051225">
    <property type="term" value="P:spindle assembly"/>
    <property type="evidence" value="ECO:0007669"/>
    <property type="project" value="InterPro"/>
</dbReference>
<name>A0A2G8L1S6_STIJA</name>
<dbReference type="Pfam" id="PF14817">
    <property type="entry name" value="HAUS5"/>
    <property type="match status" value="1"/>
</dbReference>
<keyword evidence="2" id="KW-1185">Reference proteome</keyword>
<evidence type="ECO:0000313" key="2">
    <source>
        <dbReference type="Proteomes" id="UP000230750"/>
    </source>
</evidence>
<dbReference type="InterPro" id="IPR029131">
    <property type="entry name" value="HAUS5"/>
</dbReference>
<dbReference type="OrthoDB" id="2019614at2759"/>
<dbReference type="PANTHER" id="PTHR28588:SF1">
    <property type="entry name" value="HAUS AUGMIN-LIKE COMPLEX SUBUNIT 5"/>
    <property type="match status" value="1"/>
</dbReference>
<dbReference type="GO" id="GO:0070652">
    <property type="term" value="C:HAUS complex"/>
    <property type="evidence" value="ECO:0007669"/>
    <property type="project" value="InterPro"/>
</dbReference>
<accession>A0A2G8L1S6</accession>
<sequence length="164" mass="18215">MDRKQSLIQVLITENLNSRKQLEETRRNIGSYIQKAVCEHEAGTVAMATSLKDSSAVEISAFHGLSLEMLHQTQLASGELKPTNQLSISRFNNTSPALGGDALMRIQTALHFPPYLVNIKIEPSSLSGLFSFVNTSRPNHQFQLLDLSSHPRCKPQQLQLVFGN</sequence>
<dbReference type="PANTHER" id="PTHR28588">
    <property type="entry name" value="HAUS AUGMIN-LIKE COMPLEX SUBUNIT 5"/>
    <property type="match status" value="1"/>
</dbReference>
<comment type="caution">
    <text evidence="1">The sequence shown here is derived from an EMBL/GenBank/DDBJ whole genome shotgun (WGS) entry which is preliminary data.</text>
</comment>